<dbReference type="PANTHER" id="PTHR12215:SF10">
    <property type="entry name" value="L-AMINOADIPATE-SEMIALDEHYDE DEHYDROGENASE-PHOSPHOPANTETHEINYL TRANSFERASE"/>
    <property type="match status" value="1"/>
</dbReference>
<dbReference type="PANTHER" id="PTHR12215">
    <property type="entry name" value="PHOSPHOPANTETHEINE TRANSFERASE"/>
    <property type="match status" value="1"/>
</dbReference>
<proteinExistence type="inferred from homology"/>
<dbReference type="Pfam" id="PF01648">
    <property type="entry name" value="ACPS"/>
    <property type="match status" value="1"/>
</dbReference>
<sequence length="226" mass="25163">MAIEATPNDAVARWSAVLDEQERARADRLRFASDRQTYIAAHAMTRMLLAAVGGLPAQQWRFVTSPTGKPAIASVAGEPPLRFNLSHTKGLVTCAVGFGHDVGIDVEVGDQIEDELGLAERFFAPGEVSLLRGVSADRRRETFLQIWTLKEAYIKTTGAGLTCPLAGFTFGFDPIHIRFGPDIADDPANWQFFQWRPTDRHQIALAARHVPAKLRVVRRRMNWEDL</sequence>
<dbReference type="SUPFAM" id="SSF56214">
    <property type="entry name" value="4'-phosphopantetheinyl transferase"/>
    <property type="match status" value="2"/>
</dbReference>
<dbReference type="InterPro" id="IPR055066">
    <property type="entry name" value="AASDHPPT_N"/>
</dbReference>
<comment type="similarity">
    <text evidence="1">Belongs to the P-Pant transferase superfamily. Gsp/Sfp/HetI/AcpT family.</text>
</comment>
<organism evidence="5 6">
    <name type="scientific">Bradyrhizobium ontarionense</name>
    <dbReference type="NCBI Taxonomy" id="2898149"/>
    <lineage>
        <taxon>Bacteria</taxon>
        <taxon>Pseudomonadati</taxon>
        <taxon>Pseudomonadota</taxon>
        <taxon>Alphaproteobacteria</taxon>
        <taxon>Hyphomicrobiales</taxon>
        <taxon>Nitrobacteraceae</taxon>
        <taxon>Bradyrhizobium</taxon>
    </lineage>
</organism>
<dbReference type="GO" id="GO:0016740">
    <property type="term" value="F:transferase activity"/>
    <property type="evidence" value="ECO:0007669"/>
    <property type="project" value="UniProtKB-KW"/>
</dbReference>
<protein>
    <submittedName>
        <fullName evidence="5">4'-phosphopantetheinyl transferase superfamily protein</fullName>
    </submittedName>
</protein>
<dbReference type="Pfam" id="PF22624">
    <property type="entry name" value="AASDHPPT_N"/>
    <property type="match status" value="1"/>
</dbReference>
<keyword evidence="2 5" id="KW-0808">Transferase</keyword>
<dbReference type="Gene3D" id="3.90.470.20">
    <property type="entry name" value="4'-phosphopantetheinyl transferase domain"/>
    <property type="match status" value="2"/>
</dbReference>
<evidence type="ECO:0000259" key="4">
    <source>
        <dbReference type="Pfam" id="PF22624"/>
    </source>
</evidence>
<dbReference type="RefSeq" id="WP_231320119.1">
    <property type="nucleotide sequence ID" value="NZ_CP088156.1"/>
</dbReference>
<name>A0ABY3RAP2_9BRAD</name>
<reference evidence="5" key="1">
    <citation type="journal article" date="2024" name="Antonie Van Leeuwenhoek">
        <title>Bradyrhizobium ontarionense sp. nov., a novel bacterial symbiont isolated from Aeschynomene indica (Indian jointvetch), harbours photosynthesis, nitrogen fixation and nitrous oxide (N2O) reductase genes.</title>
        <authorList>
            <person name="Bromfield E.S.P."/>
            <person name="Cloutier S."/>
        </authorList>
    </citation>
    <scope>NUCLEOTIDE SEQUENCE</scope>
    <source>
        <strain evidence="5">A19</strain>
    </source>
</reference>
<dbReference type="EMBL" id="CP088156">
    <property type="protein sequence ID" value="UFZ04107.1"/>
    <property type="molecule type" value="Genomic_DNA"/>
</dbReference>
<accession>A0ABY3RAP2</accession>
<dbReference type="Proteomes" id="UP001431010">
    <property type="component" value="Chromosome"/>
</dbReference>
<keyword evidence="6" id="KW-1185">Reference proteome</keyword>
<evidence type="ECO:0000313" key="6">
    <source>
        <dbReference type="Proteomes" id="UP001431010"/>
    </source>
</evidence>
<evidence type="ECO:0000313" key="5">
    <source>
        <dbReference type="EMBL" id="UFZ04107.1"/>
    </source>
</evidence>
<evidence type="ECO:0000256" key="1">
    <source>
        <dbReference type="ARBA" id="ARBA00010990"/>
    </source>
</evidence>
<gene>
    <name evidence="5" type="ORF">LQG66_33770</name>
</gene>
<dbReference type="InterPro" id="IPR037143">
    <property type="entry name" value="4-PPantetheinyl_Trfase_dom_sf"/>
</dbReference>
<feature type="domain" description="4'-phosphopantetheinyl transferase N-terminal" evidence="4">
    <location>
        <begin position="15"/>
        <end position="95"/>
    </location>
</feature>
<dbReference type="InterPro" id="IPR050559">
    <property type="entry name" value="P-Pant_transferase_sf"/>
</dbReference>
<feature type="domain" description="4'-phosphopantetheinyl transferase" evidence="3">
    <location>
        <begin position="102"/>
        <end position="204"/>
    </location>
</feature>
<evidence type="ECO:0000259" key="3">
    <source>
        <dbReference type="Pfam" id="PF01648"/>
    </source>
</evidence>
<dbReference type="InterPro" id="IPR008278">
    <property type="entry name" value="4-PPantetheinyl_Trfase_dom"/>
</dbReference>
<evidence type="ECO:0000256" key="2">
    <source>
        <dbReference type="ARBA" id="ARBA00022679"/>
    </source>
</evidence>